<dbReference type="OrthoDB" id="271725at2759"/>
<name>A0A6A7BJU3_9PLEO</name>
<dbReference type="EMBL" id="MU006290">
    <property type="protein sequence ID" value="KAF2855554.1"/>
    <property type="molecule type" value="Genomic_DNA"/>
</dbReference>
<organism evidence="6 7">
    <name type="scientific">Plenodomus tracheiphilus IPT5</name>
    <dbReference type="NCBI Taxonomy" id="1408161"/>
    <lineage>
        <taxon>Eukaryota</taxon>
        <taxon>Fungi</taxon>
        <taxon>Dikarya</taxon>
        <taxon>Ascomycota</taxon>
        <taxon>Pezizomycotina</taxon>
        <taxon>Dothideomycetes</taxon>
        <taxon>Pleosporomycetidae</taxon>
        <taxon>Pleosporales</taxon>
        <taxon>Pleosporineae</taxon>
        <taxon>Leptosphaeriaceae</taxon>
        <taxon>Plenodomus</taxon>
    </lineage>
</organism>
<evidence type="ECO:0000256" key="3">
    <source>
        <dbReference type="PROSITE-ProRule" id="PRU00176"/>
    </source>
</evidence>
<feature type="domain" description="RRM" evidence="5">
    <location>
        <begin position="285"/>
        <end position="358"/>
    </location>
</feature>
<dbReference type="Proteomes" id="UP000799423">
    <property type="component" value="Unassembled WGS sequence"/>
</dbReference>
<dbReference type="InterPro" id="IPR035979">
    <property type="entry name" value="RBD_domain_sf"/>
</dbReference>
<dbReference type="PROSITE" id="PS50102">
    <property type="entry name" value="RRM"/>
    <property type="match status" value="2"/>
</dbReference>
<gene>
    <name evidence="6" type="ORF">T440DRAFT_385509</name>
</gene>
<evidence type="ECO:0000259" key="5">
    <source>
        <dbReference type="PROSITE" id="PS50102"/>
    </source>
</evidence>
<dbReference type="PANTHER" id="PTHR24012">
    <property type="entry name" value="RNA BINDING PROTEIN"/>
    <property type="match status" value="1"/>
</dbReference>
<accession>A0A6A7BJU3</accession>
<evidence type="ECO:0000313" key="6">
    <source>
        <dbReference type="EMBL" id="KAF2855554.1"/>
    </source>
</evidence>
<feature type="region of interest" description="Disordered" evidence="4">
    <location>
        <begin position="542"/>
        <end position="579"/>
    </location>
</feature>
<evidence type="ECO:0000256" key="1">
    <source>
        <dbReference type="ARBA" id="ARBA00022737"/>
    </source>
</evidence>
<feature type="domain" description="RRM" evidence="5">
    <location>
        <begin position="373"/>
        <end position="454"/>
    </location>
</feature>
<dbReference type="InterPro" id="IPR012677">
    <property type="entry name" value="Nucleotide-bd_a/b_plait_sf"/>
</dbReference>
<dbReference type="Gene3D" id="3.30.70.330">
    <property type="match status" value="2"/>
</dbReference>
<protein>
    <recommendedName>
        <fullName evidence="5">RRM domain-containing protein</fullName>
    </recommendedName>
</protein>
<feature type="compositionally biased region" description="Polar residues" evidence="4">
    <location>
        <begin position="1"/>
        <end position="11"/>
    </location>
</feature>
<keyword evidence="7" id="KW-1185">Reference proteome</keyword>
<feature type="region of interest" description="Disordered" evidence="4">
    <location>
        <begin position="1"/>
        <end position="57"/>
    </location>
</feature>
<sequence>MATNARQSNYGPPSAGLKGQHMVNTYNTQNGQGHGSAHYLPRGVPMSSPGDHGLQGLTSNMAALNMHASYGSSATSKSASSALSGGSSEYGNLPLSQGQGLWVPNQHVLGGMYQMMPGNQQQTNMTPSPNMYSHGGAYVPQAAYQYSQAVVDNSPMAPAWAARLSSGEMPSLMTPRRDSISSNENDIPGTPYGSNGMYRYGAGGATIMDRSPSALFTSSATPSPSQLAHPYQVMAPIQKQQAMPSLPPHLLALVHQEPPIPRAIPAPSSPHKPLDRSLENKTGETNVYIRGLLPETTDEMLHAWGKRFGDIQSSKSIIDNKTFLCKGFGFIKYHNFEDAEDCIRGFHYLGYEVSFARESFYSKLKKFSDECNTNLYVSNIPKNMNEHELALIFSPHKVCSSKVLRDFAGTGRGVGFARFESREICDEVIKTFNNMPISKAGGEEHLIQIRFSDTQEQKMLKQQTAAGRVFRAAEYEVGVAQARALGTPDRYLTISPVSQGATNDFEMYMQRGYRQPWAPAVPSTLGTTRPAMYHTTQDGAVDNVDVASEHGADTKTNPATPVKPEDKNASPSRPSGRDD</sequence>
<dbReference type="Pfam" id="PF00076">
    <property type="entry name" value="RRM_1"/>
    <property type="match status" value="2"/>
</dbReference>
<dbReference type="AlphaFoldDB" id="A0A6A7BJU3"/>
<feature type="compositionally biased region" description="Polar residues" evidence="4">
    <location>
        <begin position="22"/>
        <end position="31"/>
    </location>
</feature>
<keyword evidence="2 3" id="KW-0694">RNA-binding</keyword>
<dbReference type="SUPFAM" id="SSF54928">
    <property type="entry name" value="RNA-binding domain, RBD"/>
    <property type="match status" value="2"/>
</dbReference>
<keyword evidence="1" id="KW-0677">Repeat</keyword>
<dbReference type="GO" id="GO:0003723">
    <property type="term" value="F:RNA binding"/>
    <property type="evidence" value="ECO:0007669"/>
    <property type="project" value="UniProtKB-UniRule"/>
</dbReference>
<feature type="region of interest" description="Disordered" evidence="4">
    <location>
        <begin position="170"/>
        <end position="192"/>
    </location>
</feature>
<proteinExistence type="predicted"/>
<dbReference type="SMART" id="SM00360">
    <property type="entry name" value="RRM"/>
    <property type="match status" value="2"/>
</dbReference>
<evidence type="ECO:0000313" key="7">
    <source>
        <dbReference type="Proteomes" id="UP000799423"/>
    </source>
</evidence>
<evidence type="ECO:0000256" key="4">
    <source>
        <dbReference type="SAM" id="MobiDB-lite"/>
    </source>
</evidence>
<evidence type="ECO:0000256" key="2">
    <source>
        <dbReference type="ARBA" id="ARBA00022884"/>
    </source>
</evidence>
<dbReference type="InterPro" id="IPR000504">
    <property type="entry name" value="RRM_dom"/>
</dbReference>
<reference evidence="6" key="1">
    <citation type="submission" date="2020-01" db="EMBL/GenBank/DDBJ databases">
        <authorList>
            <consortium name="DOE Joint Genome Institute"/>
            <person name="Haridas S."/>
            <person name="Albert R."/>
            <person name="Binder M."/>
            <person name="Bloem J."/>
            <person name="Labutti K."/>
            <person name="Salamov A."/>
            <person name="Andreopoulos B."/>
            <person name="Baker S.E."/>
            <person name="Barry K."/>
            <person name="Bills G."/>
            <person name="Bluhm B.H."/>
            <person name="Cannon C."/>
            <person name="Castanera R."/>
            <person name="Culley D.E."/>
            <person name="Daum C."/>
            <person name="Ezra D."/>
            <person name="Gonzalez J.B."/>
            <person name="Henrissat B."/>
            <person name="Kuo A."/>
            <person name="Liang C."/>
            <person name="Lipzen A."/>
            <person name="Lutzoni F."/>
            <person name="Magnuson J."/>
            <person name="Mondo S."/>
            <person name="Nolan M."/>
            <person name="Ohm R."/>
            <person name="Pangilinan J."/>
            <person name="Park H.-J."/>
            <person name="Ramirez L."/>
            <person name="Alfaro M."/>
            <person name="Sun H."/>
            <person name="Tritt A."/>
            <person name="Yoshinaga Y."/>
            <person name="Zwiers L.-H."/>
            <person name="Turgeon B.G."/>
            <person name="Goodwin S.B."/>
            <person name="Spatafora J.W."/>
            <person name="Crous P.W."/>
            <person name="Grigoriev I.V."/>
        </authorList>
    </citation>
    <scope>NUCLEOTIDE SEQUENCE</scope>
    <source>
        <strain evidence="6">IPT5</strain>
    </source>
</reference>